<reference evidence="7" key="1">
    <citation type="submission" date="2018-06" db="EMBL/GenBank/DDBJ databases">
        <authorList>
            <person name="Zhirakovskaya E."/>
        </authorList>
    </citation>
    <scope>NUCLEOTIDE SEQUENCE</scope>
</reference>
<dbReference type="GO" id="GO:0009279">
    <property type="term" value="C:cell outer membrane"/>
    <property type="evidence" value="ECO:0007669"/>
    <property type="project" value="UniProtKB-SubCell"/>
</dbReference>
<protein>
    <recommendedName>
        <fullName evidence="8">Heavy metal RND efflux outer membrane protein, CzcC family</fullName>
    </recommendedName>
</protein>
<keyword evidence="6" id="KW-0175">Coiled coil</keyword>
<accession>A0A3B0VB27</accession>
<evidence type="ECO:0000313" key="7">
    <source>
        <dbReference type="EMBL" id="VAW29084.1"/>
    </source>
</evidence>
<keyword evidence="2" id="KW-1134">Transmembrane beta strand</keyword>
<evidence type="ECO:0000256" key="6">
    <source>
        <dbReference type="SAM" id="Coils"/>
    </source>
</evidence>
<evidence type="ECO:0000256" key="1">
    <source>
        <dbReference type="ARBA" id="ARBA00004442"/>
    </source>
</evidence>
<proteinExistence type="predicted"/>
<dbReference type="GO" id="GO:1990281">
    <property type="term" value="C:efflux pump complex"/>
    <property type="evidence" value="ECO:0007669"/>
    <property type="project" value="TreeGrafter"/>
</dbReference>
<evidence type="ECO:0000256" key="2">
    <source>
        <dbReference type="ARBA" id="ARBA00022452"/>
    </source>
</evidence>
<dbReference type="InterPro" id="IPR051906">
    <property type="entry name" value="TolC-like"/>
</dbReference>
<dbReference type="GO" id="GO:0015562">
    <property type="term" value="F:efflux transmembrane transporter activity"/>
    <property type="evidence" value="ECO:0007669"/>
    <property type="project" value="InterPro"/>
</dbReference>
<dbReference type="EMBL" id="UOET01000319">
    <property type="protein sequence ID" value="VAW29084.1"/>
    <property type="molecule type" value="Genomic_DNA"/>
</dbReference>
<dbReference type="GO" id="GO:0015288">
    <property type="term" value="F:porin activity"/>
    <property type="evidence" value="ECO:0007669"/>
    <property type="project" value="TreeGrafter"/>
</dbReference>
<dbReference type="Gene3D" id="1.20.1600.10">
    <property type="entry name" value="Outer membrane efflux proteins (OEP)"/>
    <property type="match status" value="1"/>
</dbReference>
<name>A0A3B0VB27_9ZZZZ</name>
<organism evidence="7">
    <name type="scientific">hydrothermal vent metagenome</name>
    <dbReference type="NCBI Taxonomy" id="652676"/>
    <lineage>
        <taxon>unclassified sequences</taxon>
        <taxon>metagenomes</taxon>
        <taxon>ecological metagenomes</taxon>
    </lineage>
</organism>
<dbReference type="PANTHER" id="PTHR30026:SF20">
    <property type="entry name" value="OUTER MEMBRANE PROTEIN TOLC"/>
    <property type="match status" value="1"/>
</dbReference>
<keyword evidence="3" id="KW-0812">Transmembrane</keyword>
<evidence type="ECO:0000256" key="5">
    <source>
        <dbReference type="ARBA" id="ARBA00023237"/>
    </source>
</evidence>
<dbReference type="SUPFAM" id="SSF56954">
    <property type="entry name" value="Outer membrane efflux proteins (OEP)"/>
    <property type="match status" value="1"/>
</dbReference>
<keyword evidence="5" id="KW-0998">Cell outer membrane</keyword>
<sequence>MRNMKTKTLLFLMTLLLLGGVLPAQNTGTLQALVRQAVEVNPKIKTLQAKLNMARENISIGTHLPDPVFSVGLLNVPVNSFSFRQEAMTGTALNLTQAIPFPGALKAKAEVKSMDTLIVKQEVADLKNQIAQQMAILYFTLQEKRREIVLAKESVNLLKQVSLVAKRKFEVGTASLENIVQVEVQITHVKDKIEALKGDVQSMQAQINAYLLRNGRIVIPTPKIRPISHEVFVTDTLLKLAALNRPLLKGIKLYQNKAVLQQKEAEQKYYPNFKVGMQYTLRSHNQATGINYPNFLGVVVGVSIPLGYGGSIKAAVNKTRYLQDFYGQQFHSSLQ</sequence>
<evidence type="ECO:0008006" key="8">
    <source>
        <dbReference type="Google" id="ProtNLM"/>
    </source>
</evidence>
<evidence type="ECO:0000256" key="4">
    <source>
        <dbReference type="ARBA" id="ARBA00023136"/>
    </source>
</evidence>
<gene>
    <name evidence="7" type="ORF">MNBD_BACTEROID07-305</name>
</gene>
<comment type="subcellular location">
    <subcellularLocation>
        <location evidence="1">Cell outer membrane</location>
    </subcellularLocation>
</comment>
<keyword evidence="4" id="KW-0472">Membrane</keyword>
<feature type="coiled-coil region" evidence="6">
    <location>
        <begin position="186"/>
        <end position="213"/>
    </location>
</feature>
<dbReference type="AlphaFoldDB" id="A0A3B0VB27"/>
<feature type="non-terminal residue" evidence="7">
    <location>
        <position position="335"/>
    </location>
</feature>
<evidence type="ECO:0000256" key="3">
    <source>
        <dbReference type="ARBA" id="ARBA00022692"/>
    </source>
</evidence>
<dbReference type="PANTHER" id="PTHR30026">
    <property type="entry name" value="OUTER MEMBRANE PROTEIN TOLC"/>
    <property type="match status" value="1"/>
</dbReference>